<evidence type="ECO:0000256" key="13">
    <source>
        <dbReference type="RuleBase" id="RU003624"/>
    </source>
</evidence>
<dbReference type="InterPro" id="IPR018280">
    <property type="entry name" value="Ribosomal_uS3_CS"/>
</dbReference>
<dbReference type="Gene3D" id="3.40.50.300">
    <property type="entry name" value="P-loop containing nucleotide triphosphate hydrolases"/>
    <property type="match status" value="1"/>
</dbReference>
<dbReference type="SMART" id="SM00320">
    <property type="entry name" value="WD40"/>
    <property type="match status" value="4"/>
</dbReference>
<evidence type="ECO:0000313" key="16">
    <source>
        <dbReference type="Proteomes" id="UP001558613"/>
    </source>
</evidence>
<evidence type="ECO:0000256" key="12">
    <source>
        <dbReference type="PROSITE-ProRule" id="PRU00118"/>
    </source>
</evidence>
<evidence type="ECO:0000256" key="10">
    <source>
        <dbReference type="ARBA" id="ARBA00023274"/>
    </source>
</evidence>
<dbReference type="CDD" id="cd02413">
    <property type="entry name" value="KH-II_40S_S3"/>
    <property type="match status" value="1"/>
</dbReference>
<dbReference type="NCBIfam" id="NF003219">
    <property type="entry name" value="PRK04191.1"/>
    <property type="match status" value="1"/>
</dbReference>
<comment type="similarity">
    <text evidence="3 13">Belongs to the universal ribosomal protein uS3 family.</text>
</comment>
<evidence type="ECO:0000256" key="4">
    <source>
        <dbReference type="ARBA" id="ARBA00012720"/>
    </source>
</evidence>
<dbReference type="InterPro" id="IPR011044">
    <property type="entry name" value="Quino_amine_DH_bsu"/>
</dbReference>
<keyword evidence="16" id="KW-1185">Reference proteome</keyword>
<accession>A0ABR3LWB6</accession>
<evidence type="ECO:0000256" key="5">
    <source>
        <dbReference type="ARBA" id="ARBA00022574"/>
    </source>
</evidence>
<dbReference type="Pfam" id="PF07650">
    <property type="entry name" value="KH_2"/>
    <property type="match status" value="1"/>
</dbReference>
<dbReference type="Pfam" id="PF00189">
    <property type="entry name" value="Ribosomal_S3_C"/>
    <property type="match status" value="1"/>
</dbReference>
<evidence type="ECO:0000256" key="11">
    <source>
        <dbReference type="ARBA" id="ARBA00044632"/>
    </source>
</evidence>
<sequence length="2134" mass="239735">MACVKVYLCSNPEESVVERRLLRQRVFPRLREYCRCTYGVEFRVIDPYEEADPKNWPTQNERLQILEDCRRNSLGPFFVGLVGEQYGDACLPEQIEASEFQSILQVCQRIGLSTNLLERCYQRDENTIPPSFCMLDASGHFKHPGVQRENPNEENWCEILPELRRILHDVVNHCVQKGIMTHEKAQKYFQSALENDIRYAYEDHFSEDIARCLCYVHKINIPFKANGLPPEKQAQLHQLTQLQDHFLPSVVAFHKALVYSTTTKCNCLQGYTPEMRLNFAVGLSEQLHSDLKRLIDSAVSNKKAVTVNEFGQKNLCRIFSSLYRIERAEAEHIKSYLEGENTTFPFILNGRPCSGKTVLLAHCASQASVWLKDRDPEIIVYFIDVNNSLRQLLKDICKRVDSSSSCVNNIYQLKENFKKLLTSRSPSKNPLVLIIDGLDQLPKTDGQLDLTLLPETLAPNVKLLISINVNRPALLAALKKYYPDSTVFCELQEVESKSCSQLLTTLLQESNRKITSGQQMYVNQAFKKCSIPLYVELLHRQAIHWNSKFEITENSLVQEVHNNIVLMFDHLEKKHGSTVVSKALSYLTLARYGMTAAELTDVLSCDDEVLACFLPPGDTIPLTVRVPEVFVESLLSDLKGFLVLRNILGTQTLFWVSRHFPLVVCKRYLCSEETSQKIHHVLSDYFSGSWANGTAKPLLIDEGSSDVPQSINIDREVPSQPWIISPPFSIAKSPPARPQPNLRKLHILPFHLFKSGRIEELGNQMMSQEYLQAMLQAELADELFLWLERISQLVFPRKLQLLHIILRSSACLLRKNPADLPIVLQAKLLPFLSVFPTMDVCVNPPEIPKNGVHTVMPPVPAVPYTHCTLQKSTASRIMQSAGSCCGTVVVVLENGTAWVCNSSVFEGFKLTQSSNLQFTSVISSGHVFLLSTHCGKLFLWDADVNTQPQEIQSQKRANTILEGVLVSDDKLFVWWRGQNIVNVFVDSEEQTELHCTYEITSVTCSEEGDVIYCGQIESSVTIFDWSNGQLLATFTCPKGIPLINMILSEGDEMITCVDQAGNVFAWSLEIITEPVLICEIHCAALGQVLNTDYGRDSVLLICKRQQMQLIDIHQTEVRDQFSPPRGKTFKQAIMDKNSRFILALLSNCPFLLVWNCTSGQCVLSLDTANFQAIKLLKCGATYLAAITSVSVLIWDMDLIASSALAPKSGKRVEMIAVGSYGEECYSSDGSELVWKWGVLNCKVEGCFLHQGTVESMSVSGDGNYFVSIAAGDIYVWETNSGENIYRISGSQAYKVLITPKGNSGVALSETGLSRVWKLENGHRICSIHHHLRNATISPESTFLLGTHNGDLLAVSLWSGNVSKCFTCSDRSDVVAFKFLLDHSDFLIVSSASGAVYSWRLTEDTLCHQFQLPDSSLCQPEIFRLSSDGVYAILSVSESTINILDFSNSKLCTLRTEGPVPQPYATVGVSGQYMVYICFSSLVCQNVSCDLHEKPMLVAIRLTDGETVGRFYLCKNPSTLTVSEDFLVYVGFQDGSVGVYAINDTKIGKTSWKEDVPSPTFLCPLDEQLIWSPLNYNSHHHIHSHTEVIRYHKRTSATLLIPFLSAASGKMAVQISKKRKFVSDGIFKAELNEFLTRELAEDGYSGVEVRVTPTRTEIIILATRTQNVLGEKGRRIRELTAVVQKRFGFPEGSVELYAEKVATRGLCAIAQAESLRYKLLGGLAVRRACYGVLRFIMESGAKGCEVVVSGKLRGQRAKSMKFVDGLMIHSGDPVNYYVDTAVRHVLLRQGVLGIKVKIMLPWDPSGKIGPKKPLPDHPCHREEPQCRPHKGVDRSLMEGLHFSKDINILVLGSTLRRSPPGVSESLRYKLLGGLAVRRSCYSVLCFMESGAKALETALTTTLAPLSATHCFMRKSQVVQLNIGGHVFSTTLGTIRKFPNSTLADLFNGSTKRMDSEGRHFVDRDGTYFRYILEYLRTEQIPTEHLQEVHKEALYYDIKPLVKAIEETPQFFGETVGRQQFLARVPNYRENLEVIVRVARAEAIASRYSNIIVCVVRTEDDLARYNDTIDKLGTPRESVVSFGPWKAPASVEDLLDCVKMDIEAKGYKVKIKPHSIDKGFLFRNYDFFYKLIFTWW</sequence>
<dbReference type="SUPFAM" id="SSF54695">
    <property type="entry name" value="POZ domain"/>
    <property type="match status" value="1"/>
</dbReference>
<dbReference type="InterPro" id="IPR007111">
    <property type="entry name" value="NACHT_NTPase"/>
</dbReference>
<evidence type="ECO:0000256" key="1">
    <source>
        <dbReference type="ARBA" id="ARBA00004186"/>
    </source>
</evidence>
<dbReference type="InterPro" id="IPR005703">
    <property type="entry name" value="Ribosomal_uS3_euk/arc"/>
</dbReference>
<evidence type="ECO:0000256" key="6">
    <source>
        <dbReference type="ARBA" id="ARBA00022737"/>
    </source>
</evidence>
<dbReference type="CDD" id="cd18371">
    <property type="entry name" value="BTB_POZ_KCTD14"/>
    <property type="match status" value="1"/>
</dbReference>
<dbReference type="InterPro" id="IPR015946">
    <property type="entry name" value="KH_dom-like_a/b"/>
</dbReference>
<keyword evidence="7" id="KW-0498">Mitosis</keyword>
<dbReference type="PROSITE" id="PS00548">
    <property type="entry name" value="RIBOSOMAL_S3"/>
    <property type="match status" value="1"/>
</dbReference>
<evidence type="ECO:0000256" key="7">
    <source>
        <dbReference type="ARBA" id="ARBA00022776"/>
    </source>
</evidence>
<reference evidence="15 16" key="1">
    <citation type="submission" date="2023-09" db="EMBL/GenBank/DDBJ databases">
        <authorList>
            <person name="Wang M."/>
        </authorList>
    </citation>
    <scope>NUCLEOTIDE SEQUENCE [LARGE SCALE GENOMIC DNA]</scope>
    <source>
        <strain evidence="15">GT-2023</strain>
        <tissue evidence="15">Liver</tissue>
    </source>
</reference>
<evidence type="ECO:0000259" key="14">
    <source>
        <dbReference type="PROSITE" id="PS50823"/>
    </source>
</evidence>
<dbReference type="InterPro" id="IPR011333">
    <property type="entry name" value="SKP1/BTB/POZ_sf"/>
</dbReference>
<dbReference type="SUPFAM" id="SSF50969">
    <property type="entry name" value="YVTN repeat-like/Quinoprotein amine dehydrogenase"/>
    <property type="match status" value="1"/>
</dbReference>
<evidence type="ECO:0000256" key="9">
    <source>
        <dbReference type="ARBA" id="ARBA00022980"/>
    </source>
</evidence>
<dbReference type="InterPro" id="IPR003131">
    <property type="entry name" value="T1-type_BTB"/>
</dbReference>
<proteinExistence type="inferred from homology"/>
<protein>
    <recommendedName>
        <fullName evidence="4">DNA-(apurinic or apyrimidinic site) lyase</fullName>
        <ecNumber evidence="4">4.2.99.18</ecNumber>
    </recommendedName>
</protein>
<feature type="domain" description="KH type-2" evidence="14">
    <location>
        <begin position="1630"/>
        <end position="1701"/>
    </location>
</feature>
<dbReference type="Proteomes" id="UP001558613">
    <property type="component" value="Unassembled WGS sequence"/>
</dbReference>
<dbReference type="InterPro" id="IPR004044">
    <property type="entry name" value="KH_dom_type_2"/>
</dbReference>
<dbReference type="Gene3D" id="3.30.300.20">
    <property type="match status" value="1"/>
</dbReference>
<keyword evidence="10 13" id="KW-0687">Ribonucleoprotein</keyword>
<dbReference type="EMBL" id="JAYMGO010000018">
    <property type="protein sequence ID" value="KAL1257177.1"/>
    <property type="molecule type" value="Genomic_DNA"/>
</dbReference>
<dbReference type="Gene3D" id="2.130.10.10">
    <property type="entry name" value="YVTN repeat-like/Quinoprotein amine dehydrogenase"/>
    <property type="match status" value="3"/>
</dbReference>
<comment type="subcellular location">
    <subcellularLocation>
        <location evidence="1">Cytoplasm</location>
        <location evidence="1">Cytoskeleton</location>
        <location evidence="1">Spindle</location>
    </subcellularLocation>
    <subcellularLocation>
        <location evidence="2">Mitochondrion inner membrane</location>
        <topology evidence="2">Peripheral membrane protein</topology>
    </subcellularLocation>
</comment>
<dbReference type="PANTHER" id="PTHR19871:SF29">
    <property type="entry name" value="NACHT AND WD REPEAT DOMAIN-CONTAINING PROTEIN 2-LIKE"/>
    <property type="match status" value="1"/>
</dbReference>
<dbReference type="Pfam" id="PF25611">
    <property type="entry name" value="KCTD_C"/>
    <property type="match status" value="1"/>
</dbReference>
<evidence type="ECO:0000256" key="2">
    <source>
        <dbReference type="ARBA" id="ARBA00004637"/>
    </source>
</evidence>
<organism evidence="15 16">
    <name type="scientific">Cirrhinus molitorella</name>
    <name type="common">mud carp</name>
    <dbReference type="NCBI Taxonomy" id="172907"/>
    <lineage>
        <taxon>Eukaryota</taxon>
        <taxon>Metazoa</taxon>
        <taxon>Chordata</taxon>
        <taxon>Craniata</taxon>
        <taxon>Vertebrata</taxon>
        <taxon>Euteleostomi</taxon>
        <taxon>Actinopterygii</taxon>
        <taxon>Neopterygii</taxon>
        <taxon>Teleostei</taxon>
        <taxon>Ostariophysi</taxon>
        <taxon>Cypriniformes</taxon>
        <taxon>Cyprinidae</taxon>
        <taxon>Labeoninae</taxon>
        <taxon>Labeonini</taxon>
        <taxon>Cirrhinus</taxon>
    </lineage>
</organism>
<dbReference type="InterPro" id="IPR052752">
    <property type="entry name" value="NACHT-WD_repeat"/>
</dbReference>
<dbReference type="InterPro" id="IPR027417">
    <property type="entry name" value="P-loop_NTPase"/>
</dbReference>
<evidence type="ECO:0000256" key="3">
    <source>
        <dbReference type="ARBA" id="ARBA00010761"/>
    </source>
</evidence>
<name>A0ABR3LWB6_9TELE</name>
<evidence type="ECO:0000256" key="8">
    <source>
        <dbReference type="ARBA" id="ARBA00022884"/>
    </source>
</evidence>
<dbReference type="InterPro" id="IPR015943">
    <property type="entry name" value="WD40/YVTN_repeat-like_dom_sf"/>
</dbReference>
<dbReference type="SMART" id="SM00225">
    <property type="entry name" value="BTB"/>
    <property type="match status" value="1"/>
</dbReference>
<dbReference type="InterPro" id="IPR001351">
    <property type="entry name" value="Ribosomal_uS3_C"/>
</dbReference>
<keyword evidence="7" id="KW-0132">Cell division</keyword>
<dbReference type="Pfam" id="PF02214">
    <property type="entry name" value="BTB_2"/>
    <property type="match status" value="1"/>
</dbReference>
<dbReference type="InterPro" id="IPR036322">
    <property type="entry name" value="WD40_repeat_dom_sf"/>
</dbReference>
<dbReference type="SUPFAM" id="SSF50978">
    <property type="entry name" value="WD40 repeat-like"/>
    <property type="match status" value="1"/>
</dbReference>
<keyword evidence="6" id="KW-0677">Repeat</keyword>
<dbReference type="Pfam" id="PF05729">
    <property type="entry name" value="NACHT"/>
    <property type="match status" value="1"/>
</dbReference>
<dbReference type="InterPro" id="IPR000210">
    <property type="entry name" value="BTB/POZ_dom"/>
</dbReference>
<dbReference type="Gene3D" id="3.30.710.10">
    <property type="entry name" value="Potassium Channel Kv1.1, Chain A"/>
    <property type="match status" value="1"/>
</dbReference>
<keyword evidence="7" id="KW-0131">Cell cycle</keyword>
<dbReference type="PROSITE" id="PS50823">
    <property type="entry name" value="KH_TYPE_2"/>
    <property type="match status" value="1"/>
</dbReference>
<gene>
    <name evidence="15" type="ORF">QQF64_012722</name>
</gene>
<dbReference type="EC" id="4.2.99.18" evidence="4"/>
<dbReference type="SUPFAM" id="SSF54814">
    <property type="entry name" value="Prokaryotic type KH domain (KH-domain type II)"/>
    <property type="match status" value="1"/>
</dbReference>
<comment type="caution">
    <text evidence="15">The sequence shown here is derived from an EMBL/GenBank/DDBJ whole genome shotgun (WGS) entry which is preliminary data.</text>
</comment>
<dbReference type="InterPro" id="IPR001680">
    <property type="entry name" value="WD40_rpt"/>
</dbReference>
<dbReference type="Gene3D" id="3.30.1140.32">
    <property type="entry name" value="Ribosomal protein S3, C-terminal domain"/>
    <property type="match status" value="1"/>
</dbReference>
<dbReference type="InterPro" id="IPR009019">
    <property type="entry name" value="KH_sf_prok-type"/>
</dbReference>
<keyword evidence="5" id="KW-0853">WD repeat</keyword>
<comment type="catalytic activity">
    <reaction evidence="11">
        <text>2'-deoxyribonucleotide-(2'-deoxyribose 5'-phosphate)-2'-deoxyribonucleotide-DNA = a 3'-end 2'-deoxyribonucleotide-(2,3-dehydro-2,3-deoxyribose 5'-phosphate)-DNA + a 5'-end 5'-phospho-2'-deoxyribonucleoside-DNA + H(+)</text>
        <dbReference type="Rhea" id="RHEA:66592"/>
        <dbReference type="Rhea" id="RHEA-COMP:13180"/>
        <dbReference type="Rhea" id="RHEA-COMP:16897"/>
        <dbReference type="Rhea" id="RHEA-COMP:17067"/>
        <dbReference type="ChEBI" id="CHEBI:15378"/>
        <dbReference type="ChEBI" id="CHEBI:136412"/>
        <dbReference type="ChEBI" id="CHEBI:157695"/>
        <dbReference type="ChEBI" id="CHEBI:167181"/>
        <dbReference type="EC" id="4.2.99.18"/>
    </reaction>
</comment>
<dbReference type="InterPro" id="IPR057588">
    <property type="entry name" value="NWD1/2-like_WH"/>
</dbReference>
<dbReference type="SUPFAM" id="SSF54821">
    <property type="entry name" value="Ribosomal protein S3 C-terminal domain"/>
    <property type="match status" value="1"/>
</dbReference>
<dbReference type="PANTHER" id="PTHR19871">
    <property type="entry name" value="BETA TRANSDUCIN-RELATED PROTEIN"/>
    <property type="match status" value="1"/>
</dbReference>
<keyword evidence="8 12" id="KW-0694">RNA-binding</keyword>
<dbReference type="InterPro" id="IPR057890">
    <property type="entry name" value="KCTD7/14_C"/>
</dbReference>
<dbReference type="SUPFAM" id="SSF52540">
    <property type="entry name" value="P-loop containing nucleoside triphosphate hydrolases"/>
    <property type="match status" value="1"/>
</dbReference>
<dbReference type="NCBIfam" id="TIGR01008">
    <property type="entry name" value="uS3_euk_arch"/>
    <property type="match status" value="1"/>
</dbReference>
<dbReference type="InterPro" id="IPR036419">
    <property type="entry name" value="Ribosomal_S3_C_sf"/>
</dbReference>
<evidence type="ECO:0000313" key="15">
    <source>
        <dbReference type="EMBL" id="KAL1257177.1"/>
    </source>
</evidence>
<keyword evidence="9 13" id="KW-0689">Ribosomal protein</keyword>
<dbReference type="Pfam" id="PF25469">
    <property type="entry name" value="WHD_NWD1"/>
    <property type="match status" value="1"/>
</dbReference>